<sequence>MSLTEDAAAEADFVLEAAGPSDRLPFQASEGDPHFLWACQGCKLFGIFEESIQEFKWHYFKVLPAPGRRAFWLDDGGKPFPWVYWNRGVKDFVIHELDPLEMAVFEFSVSLPAGLPKKNKLTYHWILDNNDAVVGRFLDDLLLVEMKKTKLDRMMAMMADPMRMAPRSVLPTGVTAATAAAVAAASAAPAESSTNPATPSVQVPPPPPATSKAKKSSLKRENPEVVNVEGEEVAKEDPDTDLKQKRRRKEKGK</sequence>
<gene>
    <name evidence="2" type="ORF">PIB30_019736</name>
</gene>
<dbReference type="Proteomes" id="UP001341840">
    <property type="component" value="Unassembled WGS sequence"/>
</dbReference>
<reference evidence="2 3" key="1">
    <citation type="journal article" date="2023" name="Plants (Basel)">
        <title>Bridging the Gap: Combining Genomics and Transcriptomics Approaches to Understand Stylosanthes scabra, an Orphan Legume from the Brazilian Caatinga.</title>
        <authorList>
            <person name="Ferreira-Neto J.R.C."/>
            <person name="da Silva M.D."/>
            <person name="Binneck E."/>
            <person name="de Melo N.F."/>
            <person name="da Silva R.H."/>
            <person name="de Melo A.L.T.M."/>
            <person name="Pandolfi V."/>
            <person name="Bustamante F.O."/>
            <person name="Brasileiro-Vidal A.C."/>
            <person name="Benko-Iseppon A.M."/>
        </authorList>
    </citation>
    <scope>NUCLEOTIDE SEQUENCE [LARGE SCALE GENOMIC DNA]</scope>
    <source>
        <tissue evidence="2">Leaves</tissue>
    </source>
</reference>
<protein>
    <submittedName>
        <fullName evidence="2">Uncharacterized protein</fullName>
    </submittedName>
</protein>
<accession>A0ABU6W8G4</accession>
<keyword evidence="3" id="KW-1185">Reference proteome</keyword>
<feature type="compositionally biased region" description="Basic residues" evidence="1">
    <location>
        <begin position="244"/>
        <end position="253"/>
    </location>
</feature>
<feature type="compositionally biased region" description="Basic and acidic residues" evidence="1">
    <location>
        <begin position="232"/>
        <end position="243"/>
    </location>
</feature>
<dbReference type="EMBL" id="JASCZI010181304">
    <property type="protein sequence ID" value="MED6181482.1"/>
    <property type="molecule type" value="Genomic_DNA"/>
</dbReference>
<feature type="compositionally biased region" description="Low complexity" evidence="1">
    <location>
        <begin position="190"/>
        <end position="201"/>
    </location>
</feature>
<comment type="caution">
    <text evidence="2">The sequence shown here is derived from an EMBL/GenBank/DDBJ whole genome shotgun (WGS) entry which is preliminary data.</text>
</comment>
<evidence type="ECO:0000313" key="3">
    <source>
        <dbReference type="Proteomes" id="UP001341840"/>
    </source>
</evidence>
<feature type="region of interest" description="Disordered" evidence="1">
    <location>
        <begin position="190"/>
        <end position="253"/>
    </location>
</feature>
<evidence type="ECO:0000256" key="1">
    <source>
        <dbReference type="SAM" id="MobiDB-lite"/>
    </source>
</evidence>
<name>A0ABU6W8G4_9FABA</name>
<organism evidence="2 3">
    <name type="scientific">Stylosanthes scabra</name>
    <dbReference type="NCBI Taxonomy" id="79078"/>
    <lineage>
        <taxon>Eukaryota</taxon>
        <taxon>Viridiplantae</taxon>
        <taxon>Streptophyta</taxon>
        <taxon>Embryophyta</taxon>
        <taxon>Tracheophyta</taxon>
        <taxon>Spermatophyta</taxon>
        <taxon>Magnoliopsida</taxon>
        <taxon>eudicotyledons</taxon>
        <taxon>Gunneridae</taxon>
        <taxon>Pentapetalae</taxon>
        <taxon>rosids</taxon>
        <taxon>fabids</taxon>
        <taxon>Fabales</taxon>
        <taxon>Fabaceae</taxon>
        <taxon>Papilionoideae</taxon>
        <taxon>50 kb inversion clade</taxon>
        <taxon>dalbergioids sensu lato</taxon>
        <taxon>Dalbergieae</taxon>
        <taxon>Pterocarpus clade</taxon>
        <taxon>Stylosanthes</taxon>
    </lineage>
</organism>
<evidence type="ECO:0000313" key="2">
    <source>
        <dbReference type="EMBL" id="MED6181482.1"/>
    </source>
</evidence>
<proteinExistence type="predicted"/>